<evidence type="ECO:0000256" key="3">
    <source>
        <dbReference type="ARBA" id="ARBA00022729"/>
    </source>
</evidence>
<dbReference type="PANTHER" id="PTHR48009:SF7">
    <property type="entry name" value="LEUCINE-RICH REPEAT (LRR) FAMILY PROTEIN"/>
    <property type="match status" value="1"/>
</dbReference>
<keyword evidence="5" id="KW-0472">Membrane</keyword>
<dbReference type="GO" id="GO:0016020">
    <property type="term" value="C:membrane"/>
    <property type="evidence" value="ECO:0007669"/>
    <property type="project" value="UniProtKB-SubCell"/>
</dbReference>
<protein>
    <submittedName>
        <fullName evidence="7">Leucine-rich repeat</fullName>
    </submittedName>
</protein>
<dbReference type="SUPFAM" id="SSF52058">
    <property type="entry name" value="L domain-like"/>
    <property type="match status" value="1"/>
</dbReference>
<name>A0AAN8V3I0_9MAGN</name>
<reference evidence="7 8" key="1">
    <citation type="submission" date="2023-12" db="EMBL/GenBank/DDBJ databases">
        <title>A high-quality genome assembly for Dillenia turbinata (Dilleniales).</title>
        <authorList>
            <person name="Chanderbali A."/>
        </authorList>
    </citation>
    <scope>NUCLEOTIDE SEQUENCE [LARGE SCALE GENOMIC DNA]</scope>
    <source>
        <strain evidence="7">LSX21</strain>
        <tissue evidence="7">Leaf</tissue>
    </source>
</reference>
<feature type="chain" id="PRO_5043039393" evidence="6">
    <location>
        <begin position="29"/>
        <end position="334"/>
    </location>
</feature>
<feature type="signal peptide" evidence="6">
    <location>
        <begin position="1"/>
        <end position="28"/>
    </location>
</feature>
<dbReference type="Pfam" id="PF13855">
    <property type="entry name" value="LRR_8"/>
    <property type="match status" value="2"/>
</dbReference>
<dbReference type="EMBL" id="JBAMMX010000018">
    <property type="protein sequence ID" value="KAK6922646.1"/>
    <property type="molecule type" value="Genomic_DNA"/>
</dbReference>
<keyword evidence="8" id="KW-1185">Reference proteome</keyword>
<proteinExistence type="predicted"/>
<dbReference type="AlphaFoldDB" id="A0AAN8V3I0"/>
<evidence type="ECO:0000313" key="7">
    <source>
        <dbReference type="EMBL" id="KAK6922646.1"/>
    </source>
</evidence>
<dbReference type="Pfam" id="PF00560">
    <property type="entry name" value="LRR_1"/>
    <property type="match status" value="1"/>
</dbReference>
<organism evidence="7 8">
    <name type="scientific">Dillenia turbinata</name>
    <dbReference type="NCBI Taxonomy" id="194707"/>
    <lineage>
        <taxon>Eukaryota</taxon>
        <taxon>Viridiplantae</taxon>
        <taxon>Streptophyta</taxon>
        <taxon>Embryophyta</taxon>
        <taxon>Tracheophyta</taxon>
        <taxon>Spermatophyta</taxon>
        <taxon>Magnoliopsida</taxon>
        <taxon>eudicotyledons</taxon>
        <taxon>Gunneridae</taxon>
        <taxon>Pentapetalae</taxon>
        <taxon>Dilleniales</taxon>
        <taxon>Dilleniaceae</taxon>
        <taxon>Dillenia</taxon>
    </lineage>
</organism>
<comment type="caution">
    <text evidence="7">The sequence shown here is derived from an EMBL/GenBank/DDBJ whole genome shotgun (WGS) entry which is preliminary data.</text>
</comment>
<dbReference type="PANTHER" id="PTHR48009">
    <property type="entry name" value="LEUCINE-RICH REPEAT (LRR) FAMILY PROTEIN"/>
    <property type="match status" value="1"/>
</dbReference>
<dbReference type="Proteomes" id="UP001370490">
    <property type="component" value="Unassembled WGS sequence"/>
</dbReference>
<evidence type="ECO:0000313" key="8">
    <source>
        <dbReference type="Proteomes" id="UP001370490"/>
    </source>
</evidence>
<gene>
    <name evidence="7" type="ORF">RJ641_010950</name>
</gene>
<evidence type="ECO:0000256" key="6">
    <source>
        <dbReference type="SAM" id="SignalP"/>
    </source>
</evidence>
<evidence type="ECO:0000256" key="4">
    <source>
        <dbReference type="ARBA" id="ARBA00022737"/>
    </source>
</evidence>
<evidence type="ECO:0000256" key="2">
    <source>
        <dbReference type="ARBA" id="ARBA00022614"/>
    </source>
</evidence>
<dbReference type="InterPro" id="IPR053213">
    <property type="entry name" value="RLP29"/>
</dbReference>
<dbReference type="InterPro" id="IPR032675">
    <property type="entry name" value="LRR_dom_sf"/>
</dbReference>
<dbReference type="Gene3D" id="3.80.10.10">
    <property type="entry name" value="Ribonuclease Inhibitor"/>
    <property type="match status" value="2"/>
</dbReference>
<comment type="subcellular location">
    <subcellularLocation>
        <location evidence="1">Membrane</location>
    </subcellularLocation>
</comment>
<accession>A0AAN8V3I0</accession>
<evidence type="ECO:0000256" key="1">
    <source>
        <dbReference type="ARBA" id="ARBA00004370"/>
    </source>
</evidence>
<keyword evidence="4" id="KW-0677">Repeat</keyword>
<evidence type="ECO:0000256" key="5">
    <source>
        <dbReference type="ARBA" id="ARBA00023136"/>
    </source>
</evidence>
<sequence>MGNNLYFSLSSSLLLLITTINLLTLAHSKTYWEDIQVLKDLKNSLSPSSIIPGSCLSSWDFSVDPCDNAHTEKFTCGLRCDVVLSGSSRVTEITLDHAGYSGSLTSSSSWNLPYLETLDVSNNFLSNSVPDSLSNLTRLRRLSLSGNSFSGQIPSSIGSLYNIEELYLDHNEFEDRIPESFNGLTSLQRLEMQGNKLYGEFPNLGYVRNLYYLDVSDNFISGEVPGLLPAFMSLLPKLSALSMENNKFTGLIPTQYALKAVVPGSGISPFERLLLGGNYLLGPIPGPLLGLKPGSVNVNLVDNCLYRCPEIFFFCQGGGQKSLMECKSFTPVIP</sequence>
<dbReference type="FunFam" id="3.80.10.10:FF:000400">
    <property type="entry name" value="Nuclear pore complex protein NUP107"/>
    <property type="match status" value="1"/>
</dbReference>
<keyword evidence="2" id="KW-0433">Leucine-rich repeat</keyword>
<dbReference type="InterPro" id="IPR001611">
    <property type="entry name" value="Leu-rich_rpt"/>
</dbReference>
<keyword evidence="3 6" id="KW-0732">Signal</keyword>